<organism evidence="2 3">
    <name type="scientific">Agromyces bauzanensis</name>
    <dbReference type="NCBI Taxonomy" id="1308924"/>
    <lineage>
        <taxon>Bacteria</taxon>
        <taxon>Bacillati</taxon>
        <taxon>Actinomycetota</taxon>
        <taxon>Actinomycetes</taxon>
        <taxon>Micrococcales</taxon>
        <taxon>Microbacteriaceae</taxon>
        <taxon>Agromyces</taxon>
    </lineage>
</organism>
<feature type="compositionally biased region" description="Low complexity" evidence="1">
    <location>
        <begin position="1"/>
        <end position="11"/>
    </location>
</feature>
<comment type="caution">
    <text evidence="2">The sequence shown here is derived from an EMBL/GenBank/DDBJ whole genome shotgun (WGS) entry which is preliminary data.</text>
</comment>
<evidence type="ECO:0000313" key="3">
    <source>
        <dbReference type="Proteomes" id="UP000636956"/>
    </source>
</evidence>
<accession>A0A917PPY9</accession>
<evidence type="ECO:0000256" key="1">
    <source>
        <dbReference type="SAM" id="MobiDB-lite"/>
    </source>
</evidence>
<dbReference type="AlphaFoldDB" id="A0A917PPY9"/>
<reference evidence="2" key="1">
    <citation type="journal article" date="2014" name="Int. J. Syst. Evol. Microbiol.">
        <title>Complete genome sequence of Corynebacterium casei LMG S-19264T (=DSM 44701T), isolated from a smear-ripened cheese.</title>
        <authorList>
            <consortium name="US DOE Joint Genome Institute (JGI-PGF)"/>
            <person name="Walter F."/>
            <person name="Albersmeier A."/>
            <person name="Kalinowski J."/>
            <person name="Ruckert C."/>
        </authorList>
    </citation>
    <scope>NUCLEOTIDE SEQUENCE</scope>
    <source>
        <strain evidence="2">CGMCC 1.8984</strain>
    </source>
</reference>
<protein>
    <submittedName>
        <fullName evidence="2">Uncharacterized protein</fullName>
    </submittedName>
</protein>
<gene>
    <name evidence="2" type="ORF">GCM10011372_27450</name>
</gene>
<keyword evidence="3" id="KW-1185">Reference proteome</keyword>
<dbReference type="RefSeq" id="WP_188743999.1">
    <property type="nucleotide sequence ID" value="NZ_BAABFW010000005.1"/>
</dbReference>
<sequence>MAKQAAAAQTASGRPTAQGASVSTGEVFDLYGMPMTVDAARSMTAASVISAMSKALSNLRRVADPAAIASAGSALDSLEVIWLLAKFDKPFGRQLIDVTKVDRHRWSNLADVAGLVHESIGSAS</sequence>
<reference evidence="2" key="2">
    <citation type="submission" date="2020-09" db="EMBL/GenBank/DDBJ databases">
        <authorList>
            <person name="Sun Q."/>
            <person name="Zhou Y."/>
        </authorList>
    </citation>
    <scope>NUCLEOTIDE SEQUENCE</scope>
    <source>
        <strain evidence="2">CGMCC 1.8984</strain>
    </source>
</reference>
<dbReference type="Proteomes" id="UP000636956">
    <property type="component" value="Unassembled WGS sequence"/>
</dbReference>
<feature type="compositionally biased region" description="Polar residues" evidence="1">
    <location>
        <begin position="12"/>
        <end position="22"/>
    </location>
</feature>
<name>A0A917PPY9_9MICO</name>
<dbReference type="EMBL" id="BMMD01000017">
    <property type="protein sequence ID" value="GGJ87453.1"/>
    <property type="molecule type" value="Genomic_DNA"/>
</dbReference>
<evidence type="ECO:0000313" key="2">
    <source>
        <dbReference type="EMBL" id="GGJ87453.1"/>
    </source>
</evidence>
<feature type="region of interest" description="Disordered" evidence="1">
    <location>
        <begin position="1"/>
        <end position="22"/>
    </location>
</feature>
<proteinExistence type="predicted"/>